<feature type="compositionally biased region" description="Basic and acidic residues" evidence="1">
    <location>
        <begin position="1349"/>
        <end position="1363"/>
    </location>
</feature>
<dbReference type="Proteomes" id="UP001159363">
    <property type="component" value="Chromosome 1"/>
</dbReference>
<evidence type="ECO:0000313" key="2">
    <source>
        <dbReference type="EMBL" id="KAJ8897853.1"/>
    </source>
</evidence>
<protein>
    <submittedName>
        <fullName evidence="2">Uncharacterized protein</fullName>
    </submittedName>
</protein>
<gene>
    <name evidence="2" type="ORF">PR048_003206</name>
</gene>
<evidence type="ECO:0000313" key="3">
    <source>
        <dbReference type="Proteomes" id="UP001159363"/>
    </source>
</evidence>
<feature type="region of interest" description="Disordered" evidence="1">
    <location>
        <begin position="217"/>
        <end position="237"/>
    </location>
</feature>
<keyword evidence="3" id="KW-1185">Reference proteome</keyword>
<organism evidence="2 3">
    <name type="scientific">Dryococelus australis</name>
    <dbReference type="NCBI Taxonomy" id="614101"/>
    <lineage>
        <taxon>Eukaryota</taxon>
        <taxon>Metazoa</taxon>
        <taxon>Ecdysozoa</taxon>
        <taxon>Arthropoda</taxon>
        <taxon>Hexapoda</taxon>
        <taxon>Insecta</taxon>
        <taxon>Pterygota</taxon>
        <taxon>Neoptera</taxon>
        <taxon>Polyneoptera</taxon>
        <taxon>Phasmatodea</taxon>
        <taxon>Verophasmatodea</taxon>
        <taxon>Anareolatae</taxon>
        <taxon>Phasmatidae</taxon>
        <taxon>Eurycanthinae</taxon>
        <taxon>Dryococelus</taxon>
    </lineage>
</organism>
<proteinExistence type="predicted"/>
<name>A0ABQ9IME0_9NEOP</name>
<comment type="caution">
    <text evidence="2">The sequence shown here is derived from an EMBL/GenBank/DDBJ whole genome shotgun (WGS) entry which is preliminary data.</text>
</comment>
<dbReference type="EMBL" id="JARBHB010000001">
    <property type="protein sequence ID" value="KAJ8897853.1"/>
    <property type="molecule type" value="Genomic_DNA"/>
</dbReference>
<accession>A0ABQ9IME0</accession>
<reference evidence="2 3" key="1">
    <citation type="submission" date="2023-02" db="EMBL/GenBank/DDBJ databases">
        <title>LHISI_Scaffold_Assembly.</title>
        <authorList>
            <person name="Stuart O.P."/>
            <person name="Cleave R."/>
            <person name="Magrath M.J.L."/>
            <person name="Mikheyev A.S."/>
        </authorList>
    </citation>
    <scope>NUCLEOTIDE SEQUENCE [LARGE SCALE GENOMIC DNA]</scope>
    <source>
        <strain evidence="2">Daus_M_001</strain>
        <tissue evidence="2">Leg muscle</tissue>
    </source>
</reference>
<evidence type="ECO:0000256" key="1">
    <source>
        <dbReference type="SAM" id="MobiDB-lite"/>
    </source>
</evidence>
<feature type="region of interest" description="Disordered" evidence="1">
    <location>
        <begin position="1343"/>
        <end position="1363"/>
    </location>
</feature>
<sequence length="1477" mass="167044">MDKAMRSMAMLILHKAEGHTTCIQEAYTSRYGVVDVPKLSIPRCLNIRSQFLQILRQGSSRDRAADTIPHELIPVAVELWRGRAETTWPPRELSEVPVMKIKGDRASYEIAPHAMTPGRLDARHATANRSSLALPAPFALEDALVVQRQRRKWGSSTEHYLLPFRTAPTSFGRGITAVCSDVVLRVYSLRSCNRLLIVLALAGCCWRVWSSTGMKGRGKWESPEKTHRPKPSSGTIPIRENPVTRIALVGGDPTIRPLSNASQLIEAKSNLEELLPTQQHESQNGQHAHTGRGGRWLRSPVCTAVWPVLAAINCAAEDRARWRSGNSLDSHLVGPGFDSGLGLPDFDLPWFPEITPGACWDGSLTNTMAHTLPPPHPAHHASKRGGRCRCSAGFLGDLPFPPPLYSGASPFLPHSTFTLEMGFACANVISWNAKSWDTEQRNRYIPERRDSREMTLTCYKNNIFLQRVTCLELERWNALHERNCLLHPYFTGSEYHSVIQVVYVEIFLHVKLGGRIHNAFRCAHFERLLYVNQGFQKCSVYREEQPVLHAEHCHEALLPVLGVLERPCRRVAKWATRWTVLAKYGLGFFGGDPHTRVNGPVGSRRKQQQSCRRRCLPLAVLDIVAKSRPGGILPCPATQIVSEEICEVSMGQRWNERVGKWEIPEKTRRPAASFRTIPTCEESGSNSAGNRTWFTQVLLTILEPVLRTCAQDESQPTSSQVCGFDRRRILLEVVQAENMAHYPDGFSRCTPASLATEFHLSSAHISYHLIYFPCVPLGQCPNSLDVHTCAYLSLSDVVTGVRTASEVYYSPPDDIRILKRLKRPTVYITPPAYLSWPPWRPTRLVCSRLVLSSGRLLAPIQAIHKGTWHIRVSFVFATRPPALSDWPEFVASSAGCMEVDTFQARSMSSRLWLLLTVREYVQTAHRREYQTLLTPSAYSRCKSENSSLGNGIWSKRCILKRGSYRGYTGARYRSAIAATVGCRSGWTEEQNHMPTRLTARRSHHVDKGYSGRHLTSRSSETTTSTCARQLLEMAWRETAPPLPRRAGGWFGDHSGTLSVPFNHCRGLGQLRLAIGMQDTSHLRVLRFRSVRDLPRSVNFLQSHAHVLHLDLKWRQKFSLTSYRRVKADKSNTLRIRVALYSGVIPWHAGVFFMNRGRCGIILVTAWLHILAKKAKFVETRAEKMRLDCSPPTKANWVRPLAGQPPDIRKWESCRTMALVDGFSRGYSKSFVRIRPVFEATEAAIRDGSGFTLYREILVPLDFLLRFQTLQPLINRRIVQDHRKRMSHTDLEILARASAPSDICADPSSEMSTMQQRAQLQYKGQCVPGRRAIAVGLKDSVKPVPYRKNNHQDGPRTSEEKAEHLKLSCVRSPKKSTARRSTVSCRRLKVRIIYQIISRSEANNAEAARWGEKKEENNFLVEIRLMSQFVCGGSLASFLHSRVGRHPRRRWQARTSRPRRRRFNISFIVAATRCASRR</sequence>